<sequence length="95" mass="10600">MMEFLSEDSNYELLLQPLPPSDEDSRRRHHQRDNVLSRHQAPPPTMEADTVVLPVSQIERAACVLVAFALIAGAKLSEPLDVLFIHESAIGARLQ</sequence>
<name>A0A6G1E2B4_9ORYZ</name>
<gene>
    <name evidence="2" type="ORF">E2562_015875</name>
    <name evidence="3" type="ORF">E2562_027481</name>
</gene>
<dbReference type="Proteomes" id="UP000479710">
    <property type="component" value="Unassembled WGS sequence"/>
</dbReference>
<proteinExistence type="predicted"/>
<protein>
    <submittedName>
        <fullName evidence="3">Uncharacterized protein</fullName>
    </submittedName>
</protein>
<dbReference type="EMBL" id="SPHZ02000005">
    <property type="protein sequence ID" value="KAF0918930.1"/>
    <property type="molecule type" value="Genomic_DNA"/>
</dbReference>
<dbReference type="AlphaFoldDB" id="A0A6G1E2B4"/>
<comment type="caution">
    <text evidence="3">The sequence shown here is derived from an EMBL/GenBank/DDBJ whole genome shotgun (WGS) entry which is preliminary data.</text>
</comment>
<accession>A0A6G1E2B4</accession>
<evidence type="ECO:0000313" key="2">
    <source>
        <dbReference type="EMBL" id="KAF0907383.1"/>
    </source>
</evidence>
<evidence type="ECO:0000313" key="3">
    <source>
        <dbReference type="EMBL" id="KAF0918930.1"/>
    </source>
</evidence>
<reference evidence="3 4" key="1">
    <citation type="submission" date="2019-11" db="EMBL/GenBank/DDBJ databases">
        <title>Whole genome sequence of Oryza granulata.</title>
        <authorList>
            <person name="Li W."/>
        </authorList>
    </citation>
    <scope>NUCLEOTIDE SEQUENCE [LARGE SCALE GENOMIC DNA]</scope>
    <source>
        <strain evidence="4">cv. Menghai</strain>
        <tissue evidence="3">Leaf</tissue>
    </source>
</reference>
<keyword evidence="4" id="KW-1185">Reference proteome</keyword>
<evidence type="ECO:0000256" key="1">
    <source>
        <dbReference type="SAM" id="MobiDB-lite"/>
    </source>
</evidence>
<evidence type="ECO:0000313" key="4">
    <source>
        <dbReference type="Proteomes" id="UP000479710"/>
    </source>
</evidence>
<feature type="region of interest" description="Disordered" evidence="1">
    <location>
        <begin position="15"/>
        <end position="48"/>
    </location>
</feature>
<organism evidence="3 4">
    <name type="scientific">Oryza meyeriana var. granulata</name>
    <dbReference type="NCBI Taxonomy" id="110450"/>
    <lineage>
        <taxon>Eukaryota</taxon>
        <taxon>Viridiplantae</taxon>
        <taxon>Streptophyta</taxon>
        <taxon>Embryophyta</taxon>
        <taxon>Tracheophyta</taxon>
        <taxon>Spermatophyta</taxon>
        <taxon>Magnoliopsida</taxon>
        <taxon>Liliopsida</taxon>
        <taxon>Poales</taxon>
        <taxon>Poaceae</taxon>
        <taxon>BOP clade</taxon>
        <taxon>Oryzoideae</taxon>
        <taxon>Oryzeae</taxon>
        <taxon>Oryzinae</taxon>
        <taxon>Oryza</taxon>
        <taxon>Oryza meyeriana</taxon>
    </lineage>
</organism>
<dbReference type="EMBL" id="SPHZ02000007">
    <property type="protein sequence ID" value="KAF0907383.1"/>
    <property type="molecule type" value="Genomic_DNA"/>
</dbReference>